<accession>A0ABD1DSG5</accession>
<dbReference type="AlphaFoldDB" id="A0ABD1DSG5"/>
<name>A0ABD1DSG5_CULPP</name>
<dbReference type="EMBL" id="JBEHCU010002692">
    <property type="protein sequence ID" value="KAL1402615.1"/>
    <property type="molecule type" value="Genomic_DNA"/>
</dbReference>
<reference evidence="3 4" key="1">
    <citation type="submission" date="2024-05" db="EMBL/GenBank/DDBJ databases">
        <title>Culex pipiens pipiens assembly and annotation.</title>
        <authorList>
            <person name="Alout H."/>
            <person name="Durand T."/>
        </authorList>
    </citation>
    <scope>NUCLEOTIDE SEQUENCE [LARGE SCALE GENOMIC DNA]</scope>
    <source>
        <strain evidence="3">HA-2024</strain>
        <tissue evidence="3">Whole body</tissue>
    </source>
</reference>
<dbReference type="Proteomes" id="UP001562425">
    <property type="component" value="Unassembled WGS sequence"/>
</dbReference>
<protein>
    <submittedName>
        <fullName evidence="3">Uncharacterized protein</fullName>
    </submittedName>
</protein>
<feature type="compositionally biased region" description="Polar residues" evidence="1">
    <location>
        <begin position="77"/>
        <end position="90"/>
    </location>
</feature>
<feature type="signal peptide" evidence="2">
    <location>
        <begin position="1"/>
        <end position="20"/>
    </location>
</feature>
<proteinExistence type="predicted"/>
<keyword evidence="2" id="KW-0732">Signal</keyword>
<evidence type="ECO:0000313" key="3">
    <source>
        <dbReference type="EMBL" id="KAL1402615.1"/>
    </source>
</evidence>
<evidence type="ECO:0000256" key="2">
    <source>
        <dbReference type="SAM" id="SignalP"/>
    </source>
</evidence>
<feature type="chain" id="PRO_5044857124" evidence="2">
    <location>
        <begin position="21"/>
        <end position="90"/>
    </location>
</feature>
<comment type="caution">
    <text evidence="3">The sequence shown here is derived from an EMBL/GenBank/DDBJ whole genome shotgun (WGS) entry which is preliminary data.</text>
</comment>
<gene>
    <name evidence="3" type="ORF">pipiens_019695</name>
</gene>
<evidence type="ECO:0000256" key="1">
    <source>
        <dbReference type="SAM" id="MobiDB-lite"/>
    </source>
</evidence>
<organism evidence="3 4">
    <name type="scientific">Culex pipiens pipiens</name>
    <name type="common">Northern house mosquito</name>
    <dbReference type="NCBI Taxonomy" id="38569"/>
    <lineage>
        <taxon>Eukaryota</taxon>
        <taxon>Metazoa</taxon>
        <taxon>Ecdysozoa</taxon>
        <taxon>Arthropoda</taxon>
        <taxon>Hexapoda</taxon>
        <taxon>Insecta</taxon>
        <taxon>Pterygota</taxon>
        <taxon>Neoptera</taxon>
        <taxon>Endopterygota</taxon>
        <taxon>Diptera</taxon>
        <taxon>Nematocera</taxon>
        <taxon>Culicoidea</taxon>
        <taxon>Culicidae</taxon>
        <taxon>Culicinae</taxon>
        <taxon>Culicini</taxon>
        <taxon>Culex</taxon>
        <taxon>Culex</taxon>
    </lineage>
</organism>
<keyword evidence="4" id="KW-1185">Reference proteome</keyword>
<evidence type="ECO:0000313" key="4">
    <source>
        <dbReference type="Proteomes" id="UP001562425"/>
    </source>
</evidence>
<sequence length="90" mass="9439">MKRFIAILFVLGETIANISANYELKEAAASQAYISGGGRAIEDVHLSPLMAKMTASLQTVGSLANDDGPLPPGEDTAVSTEVSNTSLLWT</sequence>
<feature type="region of interest" description="Disordered" evidence="1">
    <location>
        <begin position="63"/>
        <end position="90"/>
    </location>
</feature>